<keyword evidence="5" id="KW-1185">Reference proteome</keyword>
<dbReference type="GO" id="GO:0005737">
    <property type="term" value="C:cytoplasm"/>
    <property type="evidence" value="ECO:0007669"/>
    <property type="project" value="TreeGrafter"/>
</dbReference>
<evidence type="ECO:0000313" key="5">
    <source>
        <dbReference type="Proteomes" id="UP000017184"/>
    </source>
</evidence>
<dbReference type="EMBL" id="CP004885">
    <property type="protein sequence ID" value="AGX88734.1"/>
    <property type="molecule type" value="Genomic_DNA"/>
</dbReference>
<gene>
    <name evidence="4" type="ORF">Cenrod_2684</name>
</gene>
<dbReference type="InterPro" id="IPR001270">
    <property type="entry name" value="ClpA/B"/>
</dbReference>
<reference evidence="4 5" key="1">
    <citation type="journal article" date="2013" name="Genome Biol.">
        <title>Genomic analysis reveals key aspects of prokaryotic symbiosis in the phototrophic consortium "Chlorochromatium aggregatum".</title>
        <authorList>
            <person name="Liu Z."/>
            <person name="Muller J."/>
            <person name="Li T."/>
            <person name="Alvey R.M."/>
            <person name="Vogl K."/>
            <person name="Frigaard N.U."/>
            <person name="Rockwell N.C."/>
            <person name="Boyd E.S."/>
            <person name="Tomsho L.P."/>
            <person name="Schuster S.C."/>
            <person name="Henke P."/>
            <person name="Rohde M."/>
            <person name="Overmann J."/>
            <person name="Bryant D.A."/>
        </authorList>
    </citation>
    <scope>NUCLEOTIDE SEQUENCE [LARGE SCALE GENOMIC DNA]</scope>
    <source>
        <strain evidence="4">CR</strain>
    </source>
</reference>
<dbReference type="SUPFAM" id="SSF52540">
    <property type="entry name" value="P-loop containing nucleoside triphosphate hydrolases"/>
    <property type="match status" value="1"/>
</dbReference>
<proteinExistence type="predicted"/>
<organism evidence="4 5">
    <name type="scientific">Candidatus Symbiobacter mobilis CR</name>
    <dbReference type="NCBI Taxonomy" id="946483"/>
    <lineage>
        <taxon>Bacteria</taxon>
        <taxon>Pseudomonadati</taxon>
        <taxon>Pseudomonadota</taxon>
        <taxon>Betaproteobacteria</taxon>
        <taxon>Burkholderiales</taxon>
        <taxon>Comamonadaceae</taxon>
    </lineage>
</organism>
<evidence type="ECO:0000256" key="2">
    <source>
        <dbReference type="ARBA" id="ARBA00022840"/>
    </source>
</evidence>
<dbReference type="InterPro" id="IPR003959">
    <property type="entry name" value="ATPase_AAA_core"/>
</dbReference>
<dbReference type="Proteomes" id="UP000017184">
    <property type="component" value="Chromosome"/>
</dbReference>
<name>U5NEZ1_9BURK</name>
<dbReference type="GO" id="GO:0016887">
    <property type="term" value="F:ATP hydrolysis activity"/>
    <property type="evidence" value="ECO:0007669"/>
    <property type="project" value="InterPro"/>
</dbReference>
<dbReference type="InterPro" id="IPR003593">
    <property type="entry name" value="AAA+_ATPase"/>
</dbReference>
<dbReference type="eggNOG" id="COG0542">
    <property type="taxonomic scope" value="Bacteria"/>
</dbReference>
<dbReference type="PANTHER" id="PTHR11638">
    <property type="entry name" value="ATP-DEPENDENT CLP PROTEASE"/>
    <property type="match status" value="1"/>
</dbReference>
<dbReference type="PANTHER" id="PTHR11638:SF18">
    <property type="entry name" value="HEAT SHOCK PROTEIN 104"/>
    <property type="match status" value="1"/>
</dbReference>
<dbReference type="KEGG" id="cbx:Cenrod_2684"/>
<dbReference type="OrthoDB" id="9803641at2"/>
<protein>
    <submittedName>
        <fullName evidence="4">ATPase-like protein</fullName>
    </submittedName>
</protein>
<dbReference type="RefSeq" id="WP_022776669.1">
    <property type="nucleotide sequence ID" value="NC_022576.1"/>
</dbReference>
<dbReference type="InterPro" id="IPR027417">
    <property type="entry name" value="P-loop_NTPase"/>
</dbReference>
<keyword evidence="2" id="KW-0067">ATP-binding</keyword>
<dbReference type="GO" id="GO:0005524">
    <property type="term" value="F:ATP binding"/>
    <property type="evidence" value="ECO:0007669"/>
    <property type="project" value="UniProtKB-KW"/>
</dbReference>
<dbReference type="PRINTS" id="PR00300">
    <property type="entry name" value="CLPPROTEASEA"/>
</dbReference>
<dbReference type="Pfam" id="PF07724">
    <property type="entry name" value="AAA_2"/>
    <property type="match status" value="1"/>
</dbReference>
<dbReference type="GO" id="GO:0034605">
    <property type="term" value="P:cellular response to heat"/>
    <property type="evidence" value="ECO:0007669"/>
    <property type="project" value="TreeGrafter"/>
</dbReference>
<keyword evidence="1" id="KW-0547">Nucleotide-binding</keyword>
<evidence type="ECO:0000313" key="4">
    <source>
        <dbReference type="EMBL" id="AGX88734.1"/>
    </source>
</evidence>
<feature type="domain" description="AAA+ ATPase" evidence="3">
    <location>
        <begin position="169"/>
        <end position="302"/>
    </location>
</feature>
<dbReference type="AlphaFoldDB" id="U5NEZ1"/>
<dbReference type="Gene3D" id="3.40.50.300">
    <property type="entry name" value="P-loop containing nucleotide triphosphate hydrolases"/>
    <property type="match status" value="1"/>
</dbReference>
<evidence type="ECO:0000259" key="3">
    <source>
        <dbReference type="SMART" id="SM00382"/>
    </source>
</evidence>
<dbReference type="STRING" id="946483.Cenrod_2684"/>
<evidence type="ECO:0000256" key="1">
    <source>
        <dbReference type="ARBA" id="ARBA00022741"/>
    </source>
</evidence>
<sequence length="441" mass="48557">MKQFINGSGDAFADLRQRLTRSTVVFSDCTLPSGCQPQRGRVGFEARPSGRYALLVDPGTAYAGTAELRPLFESGEIVFDSFDALIRFVQGPLSDAFDGRASSQAQAPETLTDLDAVADAVSERQKAIADIRVEDIQQSIQSTIFGQDSAVQTIAELAVRHASRRQPTRPTTLFLLGPTGVGKTSACQALAQSLKDSGYQFLRLDMAEYQEAYRVSQLLGSPQGYAGHGDSSQFIRHLARYPKSVLLFDEIEKAHRDVFRMFMNLMDAGRISSAASVDGRHEIDARESILAFTSNLGADRLLGDIDQLERNAGEDLIDELCRRHLVEQHIPRELVGRIQAFALFRPLESRHRAAAMVAAIERTGRTYGVSVKEVTPESVAELIARADQRFGVRQDEYLIERSLGKAFINAYRDGLQDVRVVHSPLRVDAVGCALTPHLCAT</sequence>
<dbReference type="SMART" id="SM00382">
    <property type="entry name" value="AAA"/>
    <property type="match status" value="1"/>
</dbReference>
<accession>U5NEZ1</accession>
<dbReference type="InterPro" id="IPR050130">
    <property type="entry name" value="ClpA_ClpB"/>
</dbReference>
<dbReference type="HOGENOM" id="CLU_620657_0_0_4"/>